<reference evidence="1" key="1">
    <citation type="submission" date="2019-06" db="EMBL/GenBank/DDBJ databases">
        <authorList>
            <person name="Zheng W."/>
        </authorList>
    </citation>
    <scope>NUCLEOTIDE SEQUENCE</scope>
    <source>
        <strain evidence="1">QDHG01</strain>
    </source>
</reference>
<dbReference type="EMBL" id="RRYP01008928">
    <property type="protein sequence ID" value="TNV79426.1"/>
    <property type="molecule type" value="Genomic_DNA"/>
</dbReference>
<protein>
    <submittedName>
        <fullName evidence="1">Uncharacterized protein</fullName>
    </submittedName>
</protein>
<dbReference type="AlphaFoldDB" id="A0A8J8NQ15"/>
<proteinExistence type="predicted"/>
<evidence type="ECO:0000313" key="2">
    <source>
        <dbReference type="Proteomes" id="UP000785679"/>
    </source>
</evidence>
<sequence>MKILRQLCLGELLNHEARCFRSLFQENLPIRKEKQRALACSAFRRVVKGKVCQIGLGMQSAPEMVWALLVELYRSHQDLRKIQYLLFQKRSETCLIARLYQYTLL</sequence>
<comment type="caution">
    <text evidence="1">The sequence shown here is derived from an EMBL/GenBank/DDBJ whole genome shotgun (WGS) entry which is preliminary data.</text>
</comment>
<gene>
    <name evidence="1" type="ORF">FGO68_gene3097</name>
</gene>
<accession>A0A8J8NQ15</accession>
<organism evidence="1 2">
    <name type="scientific">Halteria grandinella</name>
    <dbReference type="NCBI Taxonomy" id="5974"/>
    <lineage>
        <taxon>Eukaryota</taxon>
        <taxon>Sar</taxon>
        <taxon>Alveolata</taxon>
        <taxon>Ciliophora</taxon>
        <taxon>Intramacronucleata</taxon>
        <taxon>Spirotrichea</taxon>
        <taxon>Stichotrichia</taxon>
        <taxon>Sporadotrichida</taxon>
        <taxon>Halteriidae</taxon>
        <taxon>Halteria</taxon>
    </lineage>
</organism>
<dbReference type="Proteomes" id="UP000785679">
    <property type="component" value="Unassembled WGS sequence"/>
</dbReference>
<keyword evidence="2" id="KW-1185">Reference proteome</keyword>
<evidence type="ECO:0000313" key="1">
    <source>
        <dbReference type="EMBL" id="TNV79426.1"/>
    </source>
</evidence>
<name>A0A8J8NQ15_HALGN</name>